<evidence type="ECO:0000313" key="1">
    <source>
        <dbReference type="EMBL" id="AUG98579.1"/>
    </source>
</evidence>
<dbReference type="EMBL" id="CP025084">
    <property type="protein sequence ID" value="AUH02894.1"/>
    <property type="molecule type" value="Genomic_DNA"/>
</dbReference>
<reference evidence="2" key="4">
    <citation type="submission" date="2017-11" db="EMBL/GenBank/DDBJ databases">
        <title>Complete genome sequence of Serratia sp. ATCC 39006.</title>
        <authorList>
            <person name="Hampton H.G."/>
            <person name="Jackson S.A."/>
            <person name="Jauregui R."/>
            <person name="Poulter G.T.M."/>
            <person name="Salmond G.P.C."/>
            <person name="Fineran P.C."/>
        </authorList>
    </citation>
    <scope>NUCLEOTIDE SEQUENCE</scope>
    <source>
        <strain evidence="2">ATCC 39006</strain>
    </source>
</reference>
<protein>
    <submittedName>
        <fullName evidence="2">Uncharacterized protein</fullName>
    </submittedName>
</protein>
<sequence length="70" mass="7804">MLNSSTKNNNGNRSCYYPLGDFHIETLVWVIFRLVQQIGAACGELSHDAHTGNLEGGSIKPEIKESWLEL</sequence>
<reference evidence="1 4" key="3">
    <citation type="submission" date="2017-11" db="EMBL/GenBank/DDBJ databases">
        <title>Complete genome sequence of Serratia sp. ATCC 39006 LacA.</title>
        <authorList>
            <person name="Hampton H.G."/>
            <person name="Jackson S.A."/>
            <person name="Jauregui R."/>
            <person name="Poulter G.T.M."/>
            <person name="Salmond G.P.C."/>
            <person name="Fineran P.C."/>
        </authorList>
    </citation>
    <scope>NUCLEOTIDE SEQUENCE [LARGE SCALE GENOMIC DNA]</scope>
    <source>
        <strain evidence="1 4">ATCC 39006</strain>
    </source>
</reference>
<accession>A0A2I5TE94</accession>
<dbReference type="KEGG" id="sera:Ser39006_001305"/>
<dbReference type="Proteomes" id="UP000233778">
    <property type="component" value="Chromosome"/>
</dbReference>
<evidence type="ECO:0000313" key="4">
    <source>
        <dbReference type="Proteomes" id="UP000233778"/>
    </source>
</evidence>
<dbReference type="AlphaFoldDB" id="A0A2I5TE94"/>
<evidence type="ECO:0000313" key="3">
    <source>
        <dbReference type="Proteomes" id="UP000017700"/>
    </source>
</evidence>
<gene>
    <name evidence="1" type="ORF">CWC46_01305</name>
    <name evidence="2" type="ORF">Ser39006_001305</name>
</gene>
<keyword evidence="3" id="KW-1185">Reference proteome</keyword>
<evidence type="ECO:0000313" key="2">
    <source>
        <dbReference type="EMBL" id="AUH02894.1"/>
    </source>
</evidence>
<dbReference type="KEGG" id="serq:CWC46_01305"/>
<dbReference type="Proteomes" id="UP000017700">
    <property type="component" value="Chromosome"/>
</dbReference>
<proteinExistence type="predicted"/>
<name>A0A2I5TE94_SERS3</name>
<reference evidence="2 3" key="1">
    <citation type="journal article" date="2013" name="Genome Announc.">
        <title>Draft genome sequence of Serratia sp. strain ATCC 39006, a model bacterium for analysis of the biosynthesis and regulation of prodigiosin, a carbapenem, and gas vesicles.</title>
        <authorList>
            <person name="Fineran P.C."/>
            <person name="Iglesias Cans M.C."/>
            <person name="Ramsay J.P."/>
            <person name="Wilf N.M."/>
            <person name="Cossyleon D."/>
            <person name="McNeil M.B."/>
            <person name="Williamson N.R."/>
            <person name="Monson R.E."/>
            <person name="Becher S.A."/>
            <person name="Stanton J.A."/>
            <person name="Brugger K."/>
            <person name="Brown S.D."/>
            <person name="Salmond G.P."/>
        </authorList>
    </citation>
    <scope>NUCLEOTIDE SEQUENCE [LARGE SCALE GENOMIC DNA]</scope>
    <source>
        <strain evidence="2">ATCC 39006</strain>
        <strain evidence="3">ATCC 39006 / SC 11482</strain>
    </source>
</reference>
<reference evidence="2" key="2">
    <citation type="submission" date="2013-09" db="EMBL/GenBank/DDBJ databases">
        <authorList>
            <person name="Wang G."/>
            <person name="Yang Y."/>
            <person name="Su Y."/>
        </authorList>
    </citation>
    <scope>NUCLEOTIDE SEQUENCE</scope>
    <source>
        <strain evidence="2">ATCC 39006</strain>
    </source>
</reference>
<dbReference type="EMBL" id="CP025085">
    <property type="protein sequence ID" value="AUG98579.1"/>
    <property type="molecule type" value="Genomic_DNA"/>
</dbReference>
<organism evidence="2 3">
    <name type="scientific">Serratia sp. (strain ATCC 39006)</name>
    <name type="common">Prodigiosinella confusarubida</name>
    <dbReference type="NCBI Taxonomy" id="104623"/>
    <lineage>
        <taxon>Bacteria</taxon>
        <taxon>Pseudomonadati</taxon>
        <taxon>Pseudomonadota</taxon>
        <taxon>Gammaproteobacteria</taxon>
        <taxon>Enterobacterales</taxon>
        <taxon>Pectobacteriaceae</taxon>
        <taxon>Prodigiosinella</taxon>
    </lineage>
</organism>